<evidence type="ECO:0000313" key="6">
    <source>
        <dbReference type="EMBL" id="EGK69815.1"/>
    </source>
</evidence>
<dbReference type="EMBL" id="AFHG01000059">
    <property type="protein sequence ID" value="EGK69815.1"/>
    <property type="molecule type" value="Genomic_DNA"/>
</dbReference>
<keyword evidence="3" id="KW-0472">Membrane</keyword>
<evidence type="ECO:0000256" key="1">
    <source>
        <dbReference type="ARBA" id="ARBA00004196"/>
    </source>
</evidence>
<dbReference type="GO" id="GO:0030313">
    <property type="term" value="C:cell envelope"/>
    <property type="evidence" value="ECO:0007669"/>
    <property type="project" value="UniProtKB-SubCell"/>
</dbReference>
<evidence type="ECO:0000256" key="2">
    <source>
        <dbReference type="SAM" id="MobiDB-lite"/>
    </source>
</evidence>
<comment type="subcellular location">
    <subcellularLocation>
        <location evidence="1">Cell envelope</location>
    </subcellularLocation>
</comment>
<evidence type="ECO:0000256" key="3">
    <source>
        <dbReference type="SAM" id="Phobius"/>
    </source>
</evidence>
<dbReference type="InterPro" id="IPR006976">
    <property type="entry name" value="VanZ-like"/>
</dbReference>
<evidence type="ECO:0000313" key="7">
    <source>
        <dbReference type="Proteomes" id="UP000005019"/>
    </source>
</evidence>
<comment type="caution">
    <text evidence="6">The sequence shown here is derived from an EMBL/GenBank/DDBJ whole genome shotgun (WGS) entry which is preliminary data.</text>
</comment>
<proteinExistence type="predicted"/>
<dbReference type="InterPro" id="IPR008929">
    <property type="entry name" value="Chondroitin_lyas"/>
</dbReference>
<keyword evidence="3" id="KW-1133">Transmembrane helix</keyword>
<dbReference type="AlphaFoldDB" id="F5RHI3"/>
<accession>F5RHI3</accession>
<dbReference type="Proteomes" id="UP000005019">
    <property type="component" value="Unassembled WGS sequence"/>
</dbReference>
<dbReference type="Gene3D" id="2.70.98.70">
    <property type="match status" value="1"/>
</dbReference>
<gene>
    <name evidence="6" type="ORF">METUNv1_03780</name>
</gene>
<keyword evidence="7" id="KW-1185">Reference proteome</keyword>
<evidence type="ECO:0000259" key="5">
    <source>
        <dbReference type="Pfam" id="PF07940"/>
    </source>
</evidence>
<feature type="transmembrane region" description="Helical" evidence="3">
    <location>
        <begin position="425"/>
        <end position="445"/>
    </location>
</feature>
<dbReference type="InterPro" id="IPR012480">
    <property type="entry name" value="Hepar_II_III_C"/>
</dbReference>
<feature type="transmembrane region" description="Helical" evidence="3">
    <location>
        <begin position="70"/>
        <end position="90"/>
    </location>
</feature>
<organism evidence="6 7">
    <name type="scientific">Methyloversatilis universalis (strain ATCC BAA-1314 / DSM 25237 / JCM 13912 / CCUG 52030 / FAM5)</name>
    <dbReference type="NCBI Taxonomy" id="1000565"/>
    <lineage>
        <taxon>Bacteria</taxon>
        <taxon>Pseudomonadati</taxon>
        <taxon>Pseudomonadota</taxon>
        <taxon>Betaproteobacteria</taxon>
        <taxon>Nitrosomonadales</taxon>
        <taxon>Sterolibacteriaceae</taxon>
        <taxon>Methyloversatilis</taxon>
    </lineage>
</organism>
<feature type="transmembrane region" description="Helical" evidence="3">
    <location>
        <begin position="336"/>
        <end position="358"/>
    </location>
</feature>
<dbReference type="GO" id="GO:0016829">
    <property type="term" value="F:lyase activity"/>
    <property type="evidence" value="ECO:0007669"/>
    <property type="project" value="InterPro"/>
</dbReference>
<keyword evidence="3" id="KW-0812">Transmembrane</keyword>
<evidence type="ECO:0000259" key="4">
    <source>
        <dbReference type="Pfam" id="PF04892"/>
    </source>
</evidence>
<name>F5RHI3_METUF</name>
<dbReference type="Gene3D" id="1.50.10.100">
    <property type="entry name" value="Chondroitin AC/alginate lyase"/>
    <property type="match status" value="1"/>
</dbReference>
<feature type="transmembrane region" description="Helical" evidence="3">
    <location>
        <begin position="174"/>
        <end position="194"/>
    </location>
</feature>
<feature type="transmembrane region" description="Helical" evidence="3">
    <location>
        <begin position="134"/>
        <end position="153"/>
    </location>
</feature>
<feature type="transmembrane region" description="Helical" evidence="3">
    <location>
        <begin position="365"/>
        <end position="384"/>
    </location>
</feature>
<feature type="region of interest" description="Disordered" evidence="2">
    <location>
        <begin position="855"/>
        <end position="882"/>
    </location>
</feature>
<dbReference type="RefSeq" id="WP_008064381.1">
    <property type="nucleotide sequence ID" value="NZ_AFHG01000059.1"/>
</dbReference>
<dbReference type="eggNOG" id="COG5652">
    <property type="taxonomic scope" value="Bacteria"/>
</dbReference>
<dbReference type="STRING" id="1000565.METUNv1_03780"/>
<sequence>MLSAAPGPAPAALIDRLPPDTMYPEPNRHPLLLLTAYMALILYGSLFPFSGWQSGVDTWAFLEPGMPHHALSLPDMVVNALIYIPIGLLVRISMARRGLPAAALAATVLGGLLSLSVETAQAHLPQRVPALSDLLLNTAGAFAGALLAGLMAPDGRLVSRFGAWRQRHLQAGPEANLALLATGLWALAQLAPFVPSLDIGLLRNGLKPLAQVLDDPSRFEPVRALTYALEIAALGLLIRDARQRPASVTRALWAFFFAVLVGKAFVVSRQISAEALVGALAGLTLALGSPRALKPRRPALAALLLALALTVGELAPEPGPLRVLNTVPFLAHMTNPMQGLSVLLDSAWPYLALALALYRSSSRSRIASGVIVAGCGSLAFTLEWLQQYVPGRTPDLTTAVVALAAAAFAVSQLPRRSGTNTAAAGLAGTLAVVCTFSAVAGLWSITRTPPAVAATSASKAMLPEPAELRMPALPGFRTAHPRLPHPDAGERARIAQENPEYINQLLTRARGGQGDLAAAIEAEFLRPGSQDMRALTERLIRLKPSWRGHEQTKPIAQGYDWLHDRIPPDLMPALRDKVIEACEYQIKVIRTERLSPYNVYLYNSPLQALMACALSIYQDDRRADPVMAFTHDYWLNRVLPVWRQIGGQNGGWHEGGEYVGIGIGQAIYQLPAMWRAATGDDLFAREPAIHGFLTFLIHRALPDGTIQRWGDVAFPRRRVDDALALALEFRDRHAYSMFGSPKARLAPTSWPWGPLPDATLYSDPEQLTGRPLAHFADGLGLVTARSGWDRNATIVSFKAGDNYWSHSHLDQGAFTLYTGVPLALDSGCYCGGYGSDHYLNYYYQSIAHNTVTVTDPADTAPKPARKDKEPRPIANDGGQRRVGSGWDLHAAPLDLDDWRRQYDDFHTGRLHTLFDQEGLLVALADITPAYTNSQSGPGSFHHRTRRVEKAWRIFVFDRPSGTVVVYDDIETARPDLAKRWLLHGALAPAVDGNRFVFERPLGGSQAGSARLEGTVLFPSEARLTPIGGRGFEFFADGQNYDENGAIWGEISRHAADFEAGAWRIEVSPVLASRQDRFLVVMHTGTDAAVAPQKIERLTPGDGRIGARVDAGGRTLELLFQPDRLAVDVTLRDPARPELHRRLEASAARAPARSWMQTLREWMHP</sequence>
<feature type="transmembrane region" description="Helical" evidence="3">
    <location>
        <begin position="396"/>
        <end position="413"/>
    </location>
</feature>
<feature type="transmembrane region" description="Helical" evidence="3">
    <location>
        <begin position="222"/>
        <end position="239"/>
    </location>
</feature>
<feature type="transmembrane region" description="Helical" evidence="3">
    <location>
        <begin position="31"/>
        <end position="50"/>
    </location>
</feature>
<dbReference type="Pfam" id="PF07940">
    <property type="entry name" value="Hepar_II_III_C"/>
    <property type="match status" value="1"/>
</dbReference>
<protein>
    <submittedName>
        <fullName evidence="6">Heparinase II/III family protein</fullName>
    </submittedName>
</protein>
<feature type="domain" description="Heparinase II/III-like C-terminal" evidence="5">
    <location>
        <begin position="779"/>
        <end position="884"/>
    </location>
</feature>
<feature type="transmembrane region" description="Helical" evidence="3">
    <location>
        <begin position="251"/>
        <end position="269"/>
    </location>
</feature>
<feature type="domain" description="VanZ-like" evidence="4">
    <location>
        <begin position="46"/>
        <end position="150"/>
    </location>
</feature>
<feature type="transmembrane region" description="Helical" evidence="3">
    <location>
        <begin position="102"/>
        <end position="122"/>
    </location>
</feature>
<reference evidence="6 7" key="1">
    <citation type="journal article" date="2011" name="J. Bacteriol.">
        <title>Genome sequence of Methyloversatilis universalis FAM5T, a methylotrophic representative of the order Rhodocyclales.</title>
        <authorList>
            <person name="Kittichotirat W."/>
            <person name="Good N.M."/>
            <person name="Hall R."/>
            <person name="Bringel F."/>
            <person name="Lajus A."/>
            <person name="Medigue C."/>
            <person name="Smalley N.E."/>
            <person name="Beck D."/>
            <person name="Bumgarner R."/>
            <person name="Vuilleumier S."/>
            <person name="Kalyuzhnaya M.G."/>
        </authorList>
    </citation>
    <scope>NUCLEOTIDE SEQUENCE [LARGE SCALE GENOMIC DNA]</scope>
    <source>
        <strain evidence="7">ATCC BAA-1314 / JCM 13912 / FAM5</strain>
    </source>
</reference>
<dbReference type="Pfam" id="PF04892">
    <property type="entry name" value="VanZ"/>
    <property type="match status" value="1"/>
</dbReference>